<dbReference type="AlphaFoldDB" id="A0A4V2G7M9"/>
<keyword evidence="1" id="KW-0489">Methyltransferase</keyword>
<dbReference type="GO" id="GO:0008168">
    <property type="term" value="F:methyltransferase activity"/>
    <property type="evidence" value="ECO:0007669"/>
    <property type="project" value="UniProtKB-KW"/>
</dbReference>
<keyword evidence="2" id="KW-1185">Reference proteome</keyword>
<dbReference type="Gene3D" id="3.40.50.150">
    <property type="entry name" value="Vaccinia Virus protein VP39"/>
    <property type="match status" value="1"/>
</dbReference>
<dbReference type="Pfam" id="PF04672">
    <property type="entry name" value="Methyltransf_19"/>
    <property type="match status" value="1"/>
</dbReference>
<reference evidence="1 2" key="1">
    <citation type="submission" date="2019-02" db="EMBL/GenBank/DDBJ databases">
        <title>Sequencing the genomes of 1000 actinobacteria strains.</title>
        <authorList>
            <person name="Klenk H.-P."/>
        </authorList>
    </citation>
    <scope>NUCLEOTIDE SEQUENCE [LARGE SCALE GENOMIC DNA]</scope>
    <source>
        <strain evidence="1 2">DSM 45162</strain>
    </source>
</reference>
<sequence>MHAAGYMVVLRHPHGDDERRPLRGWTRRGRRWLPTYWLEGELFALDVQAPGFAEDPIEPGRILSDQVVRDTLDFTRPVALMLVRHRASAGRRAGPGSYVVLSHATFDPLDEDTVARLNAVNTDSGPPFCPRRFDEVARFSGLHLLEPGIVSVADWRADDEPQPRPAPAEVAWYGAVGRKPAS</sequence>
<accession>A0A4V2G7M9</accession>
<dbReference type="RefSeq" id="WP_130511758.1">
    <property type="nucleotide sequence ID" value="NZ_SHKY01000001.1"/>
</dbReference>
<evidence type="ECO:0000313" key="1">
    <source>
        <dbReference type="EMBL" id="RZU53256.1"/>
    </source>
</evidence>
<keyword evidence="1" id="KW-0808">Transferase</keyword>
<dbReference type="OrthoDB" id="3514105at2"/>
<name>A0A4V2G7M9_9ACTN</name>
<dbReference type="InterPro" id="IPR006764">
    <property type="entry name" value="SAM_dep_MeTrfase_SAV2177_type"/>
</dbReference>
<dbReference type="GO" id="GO:0032259">
    <property type="term" value="P:methylation"/>
    <property type="evidence" value="ECO:0007669"/>
    <property type="project" value="UniProtKB-KW"/>
</dbReference>
<comment type="caution">
    <text evidence="1">The sequence shown here is derived from an EMBL/GenBank/DDBJ whole genome shotgun (WGS) entry which is preliminary data.</text>
</comment>
<proteinExistence type="predicted"/>
<organism evidence="1 2">
    <name type="scientific">Krasilnikovia cinnamomea</name>
    <dbReference type="NCBI Taxonomy" id="349313"/>
    <lineage>
        <taxon>Bacteria</taxon>
        <taxon>Bacillati</taxon>
        <taxon>Actinomycetota</taxon>
        <taxon>Actinomycetes</taxon>
        <taxon>Micromonosporales</taxon>
        <taxon>Micromonosporaceae</taxon>
        <taxon>Krasilnikovia</taxon>
    </lineage>
</organism>
<dbReference type="EMBL" id="SHKY01000001">
    <property type="protein sequence ID" value="RZU53256.1"/>
    <property type="molecule type" value="Genomic_DNA"/>
</dbReference>
<gene>
    <name evidence="1" type="ORF">EV385_5162</name>
</gene>
<protein>
    <submittedName>
        <fullName evidence="1">S-adenosyl methyltransferase</fullName>
    </submittedName>
</protein>
<dbReference type="Proteomes" id="UP000292564">
    <property type="component" value="Unassembled WGS sequence"/>
</dbReference>
<dbReference type="InterPro" id="IPR029063">
    <property type="entry name" value="SAM-dependent_MTases_sf"/>
</dbReference>
<evidence type="ECO:0000313" key="2">
    <source>
        <dbReference type="Proteomes" id="UP000292564"/>
    </source>
</evidence>